<feature type="signal peptide" evidence="2">
    <location>
        <begin position="1"/>
        <end position="20"/>
    </location>
</feature>
<evidence type="ECO:0000256" key="2">
    <source>
        <dbReference type="SAM" id="SignalP"/>
    </source>
</evidence>
<evidence type="ECO:0000313" key="5">
    <source>
        <dbReference type="Proteomes" id="UP000327044"/>
    </source>
</evidence>
<accession>A0A5N4AJ57</accession>
<evidence type="ECO:0000313" key="4">
    <source>
        <dbReference type="EMBL" id="KAB0797382.1"/>
    </source>
</evidence>
<reference evidence="4" key="2">
    <citation type="submission" date="2019-08" db="EMBL/GenBank/DDBJ databases">
        <authorList>
            <consortium name="Photinus pyralis genome working group"/>
            <person name="Fallon T.R."/>
            <person name="Sander Lower S.E."/>
            <person name="Weng J.-K."/>
        </authorList>
    </citation>
    <scope>NUCLEOTIDE SEQUENCE</scope>
    <source>
        <strain evidence="4">1611_PpyrPB1</strain>
        <tissue evidence="4">Whole body</tissue>
    </source>
</reference>
<keyword evidence="2" id="KW-0732">Signal</keyword>
<evidence type="ECO:0000256" key="1">
    <source>
        <dbReference type="PROSITE-ProRule" id="PRU00497"/>
    </source>
</evidence>
<comment type="caution">
    <text evidence="4">The sequence shown here is derived from an EMBL/GenBank/DDBJ whole genome shotgun (WGS) entry which is preliminary data.</text>
</comment>
<organism evidence="4 5">
    <name type="scientific">Photinus pyralis</name>
    <name type="common">Common eastern firefly</name>
    <name type="synonym">Lampyris pyralis</name>
    <dbReference type="NCBI Taxonomy" id="7054"/>
    <lineage>
        <taxon>Eukaryota</taxon>
        <taxon>Metazoa</taxon>
        <taxon>Ecdysozoa</taxon>
        <taxon>Arthropoda</taxon>
        <taxon>Hexapoda</taxon>
        <taxon>Insecta</taxon>
        <taxon>Pterygota</taxon>
        <taxon>Neoptera</taxon>
        <taxon>Endopterygota</taxon>
        <taxon>Coleoptera</taxon>
        <taxon>Polyphaga</taxon>
        <taxon>Elateriformia</taxon>
        <taxon>Elateroidea</taxon>
        <taxon>Lampyridae</taxon>
        <taxon>Lampyrinae</taxon>
        <taxon>Photinus</taxon>
    </lineage>
</organism>
<dbReference type="OrthoDB" id="6778216at2759"/>
<keyword evidence="1" id="KW-0193">Cuticle</keyword>
<dbReference type="AlphaFoldDB" id="A0A5N4AJ57"/>
<dbReference type="PROSITE" id="PS51155">
    <property type="entry name" value="CHIT_BIND_RR_2"/>
    <property type="match status" value="1"/>
</dbReference>
<protein>
    <submittedName>
        <fullName evidence="4">Uncharacterized protein</fullName>
    </submittedName>
</protein>
<evidence type="ECO:0000313" key="3">
    <source>
        <dbReference type="EMBL" id="KAB0797381.1"/>
    </source>
</evidence>
<proteinExistence type="predicted"/>
<gene>
    <name evidence="3" type="ORF">PPYR_08375</name>
    <name evidence="4" type="ORF">PPYR_08376</name>
</gene>
<dbReference type="Pfam" id="PF00379">
    <property type="entry name" value="Chitin_bind_4"/>
    <property type="match status" value="1"/>
</dbReference>
<dbReference type="PRINTS" id="PR00947">
    <property type="entry name" value="CUTICLE"/>
</dbReference>
<dbReference type="Proteomes" id="UP000327044">
    <property type="component" value="Unassembled WGS sequence"/>
</dbReference>
<dbReference type="GO" id="GO:0062129">
    <property type="term" value="C:chitin-based extracellular matrix"/>
    <property type="evidence" value="ECO:0007669"/>
    <property type="project" value="TreeGrafter"/>
</dbReference>
<dbReference type="GO" id="GO:0008010">
    <property type="term" value="F:structural constituent of chitin-based larval cuticle"/>
    <property type="evidence" value="ECO:0007669"/>
    <property type="project" value="TreeGrafter"/>
</dbReference>
<dbReference type="EMBL" id="VVIM01000006">
    <property type="protein sequence ID" value="KAB0797382.1"/>
    <property type="molecule type" value="Genomic_DNA"/>
</dbReference>
<dbReference type="EMBL" id="VVIM01000006">
    <property type="protein sequence ID" value="KAB0797381.1"/>
    <property type="molecule type" value="Genomic_DNA"/>
</dbReference>
<sequence>MANRNSLIVLVLLFSTVANATDTNYAKIISYENSNHDPNNYHFKYETSDGTAREESGYVVTVNGKNILTVRGKYSYTGTDNVQYVVMYVADEKGYRIEKMDRVPAPPVMLHSPIAPVLSISSNAIKSLQGGLG</sequence>
<dbReference type="InterPro" id="IPR050468">
    <property type="entry name" value="Cuticle_Struct_Prot"/>
</dbReference>
<dbReference type="PANTHER" id="PTHR10380:SF192">
    <property type="entry name" value="GEO02312P1"/>
    <property type="match status" value="1"/>
</dbReference>
<feature type="chain" id="PRO_5036371575" evidence="2">
    <location>
        <begin position="21"/>
        <end position="133"/>
    </location>
</feature>
<dbReference type="PANTHER" id="PTHR10380">
    <property type="entry name" value="CUTICLE PROTEIN"/>
    <property type="match status" value="1"/>
</dbReference>
<reference evidence="4 5" key="1">
    <citation type="journal article" date="2018" name="Elife">
        <title>Firefly genomes illuminate parallel origins of bioluminescence in beetles.</title>
        <authorList>
            <person name="Fallon T.R."/>
            <person name="Lower S.E."/>
            <person name="Chang C.H."/>
            <person name="Bessho-Uehara M."/>
            <person name="Martin G.J."/>
            <person name="Bewick A.J."/>
            <person name="Behringer M."/>
            <person name="Debat H.J."/>
            <person name="Wong I."/>
            <person name="Day J.C."/>
            <person name="Suvorov A."/>
            <person name="Silva C.J."/>
            <person name="Stanger-Hall K.F."/>
            <person name="Hall D.W."/>
            <person name="Schmitz R.J."/>
            <person name="Nelson D.R."/>
            <person name="Lewis S.M."/>
            <person name="Shigenobu S."/>
            <person name="Bybee S.M."/>
            <person name="Larracuente A.M."/>
            <person name="Oba Y."/>
            <person name="Weng J.K."/>
        </authorList>
    </citation>
    <scope>NUCLEOTIDE SEQUENCE [LARGE SCALE GENOMIC DNA]</scope>
    <source>
        <strain evidence="4">1611_PpyrPB1</strain>
        <tissue evidence="4">Whole body</tissue>
    </source>
</reference>
<dbReference type="InterPro" id="IPR000618">
    <property type="entry name" value="Insect_cuticle"/>
</dbReference>
<keyword evidence="5" id="KW-1185">Reference proteome</keyword>
<dbReference type="InParanoid" id="A0A5N4AJ57"/>
<name>A0A5N4AJ57_PHOPY</name>